<reference evidence="2" key="2">
    <citation type="submission" date="2020-09" db="EMBL/GenBank/DDBJ databases">
        <authorList>
            <person name="Sun Q."/>
            <person name="Ohkuma M."/>
        </authorList>
    </citation>
    <scope>NUCLEOTIDE SEQUENCE</scope>
    <source>
        <strain evidence="2">JCM 19018</strain>
    </source>
</reference>
<evidence type="ECO:0000313" key="2">
    <source>
        <dbReference type="EMBL" id="GGK57513.1"/>
    </source>
</evidence>
<name>A0A830EUT3_9EURY</name>
<organism evidence="2 3">
    <name type="scientific">Haloarcula sebkhae</name>
    <dbReference type="NCBI Taxonomy" id="932660"/>
    <lineage>
        <taxon>Archaea</taxon>
        <taxon>Methanobacteriati</taxon>
        <taxon>Methanobacteriota</taxon>
        <taxon>Stenosarchaea group</taxon>
        <taxon>Halobacteria</taxon>
        <taxon>Halobacteriales</taxon>
        <taxon>Haloarculaceae</taxon>
        <taxon>Haloarcula</taxon>
    </lineage>
</organism>
<feature type="region of interest" description="Disordered" evidence="1">
    <location>
        <begin position="1"/>
        <end position="20"/>
    </location>
</feature>
<proteinExistence type="predicted"/>
<accession>A0A830EUT3</accession>
<protein>
    <submittedName>
        <fullName evidence="2">Uncharacterized protein</fullName>
    </submittedName>
</protein>
<sequence length="74" mass="7830">MPLCAAMSTERSDTQQRNTADGEVAEKLLTIEHEPAAGGGQRSILYPPGSTGSELEANWLAVSSDLLVSLDDVQ</sequence>
<comment type="caution">
    <text evidence="2">The sequence shown here is derived from an EMBL/GenBank/DDBJ whole genome shotgun (WGS) entry which is preliminary data.</text>
</comment>
<reference evidence="2" key="1">
    <citation type="journal article" date="2014" name="Int. J. Syst. Evol. Microbiol.">
        <title>Complete genome sequence of Corynebacterium casei LMG S-19264T (=DSM 44701T), isolated from a smear-ripened cheese.</title>
        <authorList>
            <consortium name="US DOE Joint Genome Institute (JGI-PGF)"/>
            <person name="Walter F."/>
            <person name="Albersmeier A."/>
            <person name="Kalinowski J."/>
            <person name="Ruckert C."/>
        </authorList>
    </citation>
    <scope>NUCLEOTIDE SEQUENCE</scope>
    <source>
        <strain evidence="2">JCM 19018</strain>
    </source>
</reference>
<dbReference type="EMBL" id="BMPD01000001">
    <property type="protein sequence ID" value="GGK57513.1"/>
    <property type="molecule type" value="Genomic_DNA"/>
</dbReference>
<evidence type="ECO:0000256" key="1">
    <source>
        <dbReference type="SAM" id="MobiDB-lite"/>
    </source>
</evidence>
<evidence type="ECO:0000313" key="3">
    <source>
        <dbReference type="Proteomes" id="UP000614221"/>
    </source>
</evidence>
<gene>
    <name evidence="2" type="ORF">GCM10009067_07480</name>
</gene>
<dbReference type="Proteomes" id="UP000614221">
    <property type="component" value="Unassembled WGS sequence"/>
</dbReference>
<dbReference type="AlphaFoldDB" id="A0A830EUT3"/>